<reference evidence="1" key="1">
    <citation type="submission" date="2015-03" db="EMBL/GenBank/DDBJ databases">
        <title>Wuchereria bancrofti Genome Sequencing Papua New Guinea Strain.</title>
        <authorList>
            <person name="Small S.T."/>
            <person name="Serre D."/>
            <person name="Zimmerman P.A."/>
        </authorList>
    </citation>
    <scope>NUCLEOTIDE SEQUENCE [LARGE SCALE GENOMIC DNA]</scope>
    <source>
        <strain evidence="1">pt0022</strain>
    </source>
</reference>
<reference evidence="2" key="3">
    <citation type="submission" date="2024-02" db="UniProtKB">
        <authorList>
            <consortium name="WormBaseParasite"/>
        </authorList>
    </citation>
    <scope>IDENTIFICATION</scope>
    <source>
        <strain evidence="2">pt0022</strain>
    </source>
</reference>
<evidence type="ECO:0000313" key="2">
    <source>
        <dbReference type="WBParaSite" id="mrna-Wban_00154"/>
    </source>
</evidence>
<sequence length="100" mass="11522">MDDNNNKCLSEFGPIYCNLLEYANEQPIRMPTIQQLNQKRTLNKARNKLIKSSRFWGKRNDNTLNENESGLMSDTANVGGPYRRLGHQKFGLALSSRFWG</sequence>
<organism evidence="1 2">
    <name type="scientific">Wuchereria bancrofti</name>
    <dbReference type="NCBI Taxonomy" id="6293"/>
    <lineage>
        <taxon>Eukaryota</taxon>
        <taxon>Metazoa</taxon>
        <taxon>Ecdysozoa</taxon>
        <taxon>Nematoda</taxon>
        <taxon>Chromadorea</taxon>
        <taxon>Rhabditida</taxon>
        <taxon>Spirurina</taxon>
        <taxon>Spiruromorpha</taxon>
        <taxon>Filarioidea</taxon>
        <taxon>Onchocercidae</taxon>
        <taxon>Wuchereria</taxon>
    </lineage>
</organism>
<protein>
    <submittedName>
        <fullName evidence="2">Uncharacterized protein</fullName>
    </submittedName>
</protein>
<proteinExistence type="predicted"/>
<dbReference type="AlphaFoldDB" id="A0AAF5PG16"/>
<dbReference type="WBParaSite" id="mrna-Wban_00154">
    <property type="protein sequence ID" value="mrna-Wban_00154"/>
    <property type="gene ID" value="Wban_00154"/>
</dbReference>
<reference evidence="1" key="2">
    <citation type="journal article" date="2016" name="Mol. Ecol.">
        <title>Population genomics of the filarial nematode parasite Wuchereria bancrofti from mosquitoes.</title>
        <authorList>
            <person name="Small S.T."/>
            <person name="Reimer L.J."/>
            <person name="Tisch D.J."/>
            <person name="King C.L."/>
            <person name="Christensen B.M."/>
            <person name="Siba P.M."/>
            <person name="Kazura J.W."/>
            <person name="Serre D."/>
            <person name="Zimmerman P.A."/>
        </authorList>
    </citation>
    <scope>NUCLEOTIDE SEQUENCE</scope>
    <source>
        <strain evidence="1">pt0022</strain>
    </source>
</reference>
<evidence type="ECO:0000313" key="1">
    <source>
        <dbReference type="Proteomes" id="UP000093561"/>
    </source>
</evidence>
<accession>A0AAF5PG16</accession>
<dbReference type="Proteomes" id="UP000093561">
    <property type="component" value="Unassembled WGS sequence"/>
</dbReference>
<name>A0AAF5PG16_WUCBA</name>